<keyword evidence="3" id="KW-1003">Cell membrane</keyword>
<dbReference type="Pfam" id="PF00893">
    <property type="entry name" value="Multi_Drug_Res"/>
    <property type="match status" value="1"/>
</dbReference>
<evidence type="ECO:0000313" key="10">
    <source>
        <dbReference type="Proteomes" id="UP001596306"/>
    </source>
</evidence>
<evidence type="ECO:0000256" key="4">
    <source>
        <dbReference type="ARBA" id="ARBA00022692"/>
    </source>
</evidence>
<name>A0ABW1VF67_9MICO</name>
<evidence type="ECO:0000256" key="5">
    <source>
        <dbReference type="ARBA" id="ARBA00022989"/>
    </source>
</evidence>
<comment type="similarity">
    <text evidence="7">Belongs to the drug/metabolite transporter (DMT) superfamily. Small multidrug resistance (SMR) (TC 2.A.7.1) family.</text>
</comment>
<evidence type="ECO:0000256" key="2">
    <source>
        <dbReference type="ARBA" id="ARBA00022448"/>
    </source>
</evidence>
<keyword evidence="2" id="KW-0813">Transport</keyword>
<proteinExistence type="inferred from homology"/>
<protein>
    <submittedName>
        <fullName evidence="9">DMT family transporter</fullName>
    </submittedName>
</protein>
<feature type="transmembrane region" description="Helical" evidence="8">
    <location>
        <begin position="31"/>
        <end position="50"/>
    </location>
</feature>
<evidence type="ECO:0000256" key="1">
    <source>
        <dbReference type="ARBA" id="ARBA00004651"/>
    </source>
</evidence>
<dbReference type="PANTHER" id="PTHR30561">
    <property type="entry name" value="SMR FAMILY PROTON-DEPENDENT DRUG EFFLUX TRANSPORTER SUGE"/>
    <property type="match status" value="1"/>
</dbReference>
<feature type="transmembrane region" description="Helical" evidence="8">
    <location>
        <begin position="57"/>
        <end position="76"/>
    </location>
</feature>
<sequence length="104" mass="10799">MEWVILISAGAMEAVWALALAESNGLKKWKPSLIFGVASVLSLVGLAVAMRAIPTGTAYAVWTGIGAALTVLWSILSGKEKATTAKLLLLLGLVACIVGLKLVH</sequence>
<dbReference type="Gene3D" id="1.10.3730.20">
    <property type="match status" value="1"/>
</dbReference>
<keyword evidence="5 8" id="KW-1133">Transmembrane helix</keyword>
<reference evidence="10" key="1">
    <citation type="journal article" date="2019" name="Int. J. Syst. Evol. Microbiol.">
        <title>The Global Catalogue of Microorganisms (GCM) 10K type strain sequencing project: providing services to taxonomists for standard genome sequencing and annotation.</title>
        <authorList>
            <consortium name="The Broad Institute Genomics Platform"/>
            <consortium name="The Broad Institute Genome Sequencing Center for Infectious Disease"/>
            <person name="Wu L."/>
            <person name="Ma J."/>
        </authorList>
    </citation>
    <scope>NUCLEOTIDE SEQUENCE [LARGE SCALE GENOMIC DNA]</scope>
    <source>
        <strain evidence="10">CCUG 43304</strain>
    </source>
</reference>
<evidence type="ECO:0000313" key="9">
    <source>
        <dbReference type="EMBL" id="MFC6355300.1"/>
    </source>
</evidence>
<evidence type="ECO:0000256" key="7">
    <source>
        <dbReference type="RuleBase" id="RU003942"/>
    </source>
</evidence>
<dbReference type="PANTHER" id="PTHR30561:SF0">
    <property type="entry name" value="GUANIDINIUM EXPORTER"/>
    <property type="match status" value="1"/>
</dbReference>
<comment type="caution">
    <text evidence="9">The sequence shown here is derived from an EMBL/GenBank/DDBJ whole genome shotgun (WGS) entry which is preliminary data.</text>
</comment>
<keyword evidence="4 7" id="KW-0812">Transmembrane</keyword>
<dbReference type="EMBL" id="JBHSTP010000001">
    <property type="protein sequence ID" value="MFC6355300.1"/>
    <property type="molecule type" value="Genomic_DNA"/>
</dbReference>
<evidence type="ECO:0000256" key="3">
    <source>
        <dbReference type="ARBA" id="ARBA00022475"/>
    </source>
</evidence>
<dbReference type="InterPro" id="IPR000390">
    <property type="entry name" value="Small_drug/metabolite_transptr"/>
</dbReference>
<dbReference type="InterPro" id="IPR037185">
    <property type="entry name" value="EmrE-like"/>
</dbReference>
<dbReference type="Proteomes" id="UP001596306">
    <property type="component" value="Unassembled WGS sequence"/>
</dbReference>
<evidence type="ECO:0000256" key="8">
    <source>
        <dbReference type="SAM" id="Phobius"/>
    </source>
</evidence>
<accession>A0ABW1VF67</accession>
<evidence type="ECO:0000256" key="6">
    <source>
        <dbReference type="ARBA" id="ARBA00023136"/>
    </source>
</evidence>
<dbReference type="SUPFAM" id="SSF103481">
    <property type="entry name" value="Multidrug resistance efflux transporter EmrE"/>
    <property type="match status" value="1"/>
</dbReference>
<comment type="subcellular location">
    <subcellularLocation>
        <location evidence="1 7">Cell membrane</location>
        <topology evidence="1 7">Multi-pass membrane protein</topology>
    </subcellularLocation>
</comment>
<feature type="transmembrane region" description="Helical" evidence="8">
    <location>
        <begin position="82"/>
        <end position="103"/>
    </location>
</feature>
<dbReference type="InterPro" id="IPR045324">
    <property type="entry name" value="Small_multidrug_res"/>
</dbReference>
<keyword evidence="10" id="KW-1185">Reference proteome</keyword>
<organism evidence="9 10">
    <name type="scientific">Luethyella okanaganae</name>
    <dbReference type="NCBI Taxonomy" id="69372"/>
    <lineage>
        <taxon>Bacteria</taxon>
        <taxon>Bacillati</taxon>
        <taxon>Actinomycetota</taxon>
        <taxon>Actinomycetes</taxon>
        <taxon>Micrococcales</taxon>
        <taxon>Microbacteriaceae</taxon>
        <taxon>Luethyella</taxon>
    </lineage>
</organism>
<gene>
    <name evidence="9" type="ORF">ACFQB0_04140</name>
</gene>
<dbReference type="RefSeq" id="WP_386727930.1">
    <property type="nucleotide sequence ID" value="NZ_JBHSTP010000001.1"/>
</dbReference>
<keyword evidence="6 8" id="KW-0472">Membrane</keyword>